<dbReference type="AlphaFoldDB" id="A0A1B5L5S4"/>
<gene>
    <name evidence="1" type="ORF">UVI_02046050</name>
</gene>
<accession>A0A1B5L5S4</accession>
<dbReference type="PANTHER" id="PTHR33606">
    <property type="entry name" value="PROTEIN YCII"/>
    <property type="match status" value="1"/>
</dbReference>
<sequence>MASAPSTREFLVIIPDKPGATAKRLQVRPFPEGDDPATFDFMGSTVVFRAETKEQVLELLKQDVYSASGVWDIEKKPVLGYNAVMNKQRQNAPTLQRRKTTEH</sequence>
<evidence type="ECO:0000313" key="2">
    <source>
        <dbReference type="Proteomes" id="UP000054053"/>
    </source>
</evidence>
<evidence type="ECO:0000313" key="1">
    <source>
        <dbReference type="EMBL" id="GAO18889.1"/>
    </source>
</evidence>
<dbReference type="SUPFAM" id="SSF54909">
    <property type="entry name" value="Dimeric alpha+beta barrel"/>
    <property type="match status" value="1"/>
</dbReference>
<name>A0A1B5L5S4_USTVR</name>
<dbReference type="Gene3D" id="3.30.70.1060">
    <property type="entry name" value="Dimeric alpha+beta barrel"/>
    <property type="match status" value="1"/>
</dbReference>
<dbReference type="EMBL" id="BBTG02000029">
    <property type="protein sequence ID" value="GAO18889.1"/>
    <property type="molecule type" value="Genomic_DNA"/>
</dbReference>
<protein>
    <recommendedName>
        <fullName evidence="3">YCII-related domain-containing protein</fullName>
    </recommendedName>
</protein>
<dbReference type="PANTHER" id="PTHR33606:SF3">
    <property type="entry name" value="PROTEIN YCII"/>
    <property type="match status" value="1"/>
</dbReference>
<proteinExistence type="predicted"/>
<dbReference type="InterPro" id="IPR011008">
    <property type="entry name" value="Dimeric_a/b-barrel"/>
</dbReference>
<dbReference type="InterPro" id="IPR051807">
    <property type="entry name" value="Sec-metab_biosynth-assoc"/>
</dbReference>
<dbReference type="Proteomes" id="UP000054053">
    <property type="component" value="Unassembled WGS sequence"/>
</dbReference>
<comment type="caution">
    <text evidence="1">The sequence shown here is derived from an EMBL/GenBank/DDBJ whole genome shotgun (WGS) entry which is preliminary data.</text>
</comment>
<organism evidence="1 2">
    <name type="scientific">Ustilaginoidea virens</name>
    <name type="common">Rice false smut fungus</name>
    <name type="synonym">Villosiclava virens</name>
    <dbReference type="NCBI Taxonomy" id="1159556"/>
    <lineage>
        <taxon>Eukaryota</taxon>
        <taxon>Fungi</taxon>
        <taxon>Dikarya</taxon>
        <taxon>Ascomycota</taxon>
        <taxon>Pezizomycotina</taxon>
        <taxon>Sordariomycetes</taxon>
        <taxon>Hypocreomycetidae</taxon>
        <taxon>Hypocreales</taxon>
        <taxon>Clavicipitaceae</taxon>
        <taxon>Ustilaginoidea</taxon>
    </lineage>
</organism>
<evidence type="ECO:0008006" key="3">
    <source>
        <dbReference type="Google" id="ProtNLM"/>
    </source>
</evidence>
<reference evidence="2" key="1">
    <citation type="journal article" date="2016" name="Genome Announc.">
        <title>Genome sequence of Ustilaginoidea virens IPU010, a rice pathogenic fungus causing false smut.</title>
        <authorList>
            <person name="Kumagai T."/>
            <person name="Ishii T."/>
            <person name="Terai G."/>
            <person name="Umemura M."/>
            <person name="Machida M."/>
            <person name="Asai K."/>
        </authorList>
    </citation>
    <scope>NUCLEOTIDE SEQUENCE [LARGE SCALE GENOMIC DNA]</scope>
    <source>
        <strain evidence="2">IPU010</strain>
    </source>
</reference>